<gene>
    <name evidence="3" type="ORF">GA0071312_1687</name>
    <name evidence="2" type="ORF">HLUCCO17_16920</name>
</gene>
<sequence length="262" mass="30398">MINGQPEGAARNASLWARFRAWWKAWRRPRKHFFVNTRVTIFFGLVFMLDIRLIVALTIIAATLDSYTFLAGQDRAKGEAEIPFWLSLKPAMYVWAALAILIPLAAPFFRNACLPSDSVWTELFGFALWTVERSGGLCAYRYSTYMFFVEALFSMAIIIYFYFSNFIAQRNIRSIYFKIYEEQEIKGTIEGEAKPKIINPFIIVLLLMLPLYLPYGNPLNPGRLSTPHNSAIGIVFYQITVFFALFFGVTMYFRTYGWWRLP</sequence>
<dbReference type="Proteomes" id="UP000050497">
    <property type="component" value="Unassembled WGS sequence"/>
</dbReference>
<name>A0A0P8A119_9HYPH</name>
<keyword evidence="1" id="KW-1133">Transmembrane helix</keyword>
<keyword evidence="1" id="KW-0812">Transmembrane</keyword>
<keyword evidence="5" id="KW-1185">Reference proteome</keyword>
<evidence type="ECO:0000313" key="4">
    <source>
        <dbReference type="Proteomes" id="UP000050497"/>
    </source>
</evidence>
<proteinExistence type="predicted"/>
<feature type="transmembrane region" description="Helical" evidence="1">
    <location>
        <begin position="235"/>
        <end position="253"/>
    </location>
</feature>
<feature type="transmembrane region" description="Helical" evidence="1">
    <location>
        <begin position="91"/>
        <end position="109"/>
    </location>
</feature>
<dbReference type="AlphaFoldDB" id="A0A0P8A119"/>
<feature type="transmembrane region" description="Helical" evidence="1">
    <location>
        <begin position="197"/>
        <end position="215"/>
    </location>
</feature>
<evidence type="ECO:0000313" key="5">
    <source>
        <dbReference type="Proteomes" id="UP000182800"/>
    </source>
</evidence>
<dbReference type="Proteomes" id="UP000182800">
    <property type="component" value="Unassembled WGS sequence"/>
</dbReference>
<organism evidence="2 4">
    <name type="scientific">Saliniramus fredricksonii</name>
    <dbReference type="NCBI Taxonomy" id="1653334"/>
    <lineage>
        <taxon>Bacteria</taxon>
        <taxon>Pseudomonadati</taxon>
        <taxon>Pseudomonadota</taxon>
        <taxon>Alphaproteobacteria</taxon>
        <taxon>Hyphomicrobiales</taxon>
        <taxon>Salinarimonadaceae</taxon>
        <taxon>Saliniramus</taxon>
    </lineage>
</organism>
<comment type="caution">
    <text evidence="2">The sequence shown here is derived from an EMBL/GenBank/DDBJ whole genome shotgun (WGS) entry which is preliminary data.</text>
</comment>
<feature type="transmembrane region" description="Helical" evidence="1">
    <location>
        <begin position="142"/>
        <end position="163"/>
    </location>
</feature>
<protein>
    <submittedName>
        <fullName evidence="2">SUR7/PalI family</fullName>
    </submittedName>
</protein>
<evidence type="ECO:0000313" key="2">
    <source>
        <dbReference type="EMBL" id="KPQ08851.1"/>
    </source>
</evidence>
<feature type="transmembrane region" description="Helical" evidence="1">
    <location>
        <begin position="41"/>
        <end position="70"/>
    </location>
</feature>
<dbReference type="EMBL" id="LJSX01000040">
    <property type="protein sequence ID" value="KPQ08851.1"/>
    <property type="molecule type" value="Genomic_DNA"/>
</dbReference>
<accession>A0A0P8A119</accession>
<dbReference type="RefSeq" id="WP_131817750.1">
    <property type="nucleotide sequence ID" value="NZ_FMBM01000002.1"/>
</dbReference>
<reference evidence="3 5" key="2">
    <citation type="submission" date="2016-08" db="EMBL/GenBank/DDBJ databases">
        <authorList>
            <person name="Varghese N."/>
            <person name="Submissions Spin"/>
        </authorList>
    </citation>
    <scope>NUCLEOTIDE SEQUENCE [LARGE SCALE GENOMIC DNA]</scope>
    <source>
        <strain evidence="3 5">HL-109</strain>
    </source>
</reference>
<reference evidence="2 4" key="1">
    <citation type="submission" date="2015-09" db="EMBL/GenBank/DDBJ databases">
        <title>Identification and resolution of microdiversity through metagenomic sequencing of parallel consortia.</title>
        <authorList>
            <person name="Nelson W.C."/>
            <person name="Romine M.F."/>
            <person name="Lindemann S.R."/>
        </authorList>
    </citation>
    <scope>NUCLEOTIDE SEQUENCE [LARGE SCALE GENOMIC DNA]</scope>
    <source>
        <strain evidence="2">HL-109</strain>
    </source>
</reference>
<keyword evidence="1" id="KW-0472">Membrane</keyword>
<dbReference type="EMBL" id="FMBM01000002">
    <property type="protein sequence ID" value="SCC80762.1"/>
    <property type="molecule type" value="Genomic_DNA"/>
</dbReference>
<evidence type="ECO:0000313" key="3">
    <source>
        <dbReference type="EMBL" id="SCC80762.1"/>
    </source>
</evidence>
<evidence type="ECO:0000256" key="1">
    <source>
        <dbReference type="SAM" id="Phobius"/>
    </source>
</evidence>